<gene>
    <name evidence="2" type="ORF">NOF53_06225</name>
</gene>
<dbReference type="CDD" id="cd06170">
    <property type="entry name" value="LuxR_C_like"/>
    <property type="match status" value="1"/>
</dbReference>
<dbReference type="SUPFAM" id="SSF52540">
    <property type="entry name" value="P-loop containing nucleoside triphosphate hydrolases"/>
    <property type="match status" value="1"/>
</dbReference>
<dbReference type="SMART" id="SM00421">
    <property type="entry name" value="HTH_LUXR"/>
    <property type="match status" value="1"/>
</dbReference>
<evidence type="ECO:0000313" key="2">
    <source>
        <dbReference type="EMBL" id="MCQ4118770.1"/>
    </source>
</evidence>
<sequence length="745" mass="80329">MTLTGIGGVGKSRLAVRVASEVRRAFPDGVWLIDLAAPCSTEQLAGTIAGAVGLEAAAVSFDDVADLLAARQALLVLDNCEHVIDAVAAAAKMLLRCCPRLRVLTTSRECLHVGGEVTFSVPPLTVPEPGHRLPAASLPCYEAVTLFADRAAAAVPGFGLTDDIVAVVAQICRRLDGLPLPIELAAQRLRVMSPHQILRRLDEGYRFLTTSGRGAPARQQSLRRCIDWSYELCTPRERTVWAMVSVFDDGFELDAAEAVCAGVLSPGELLDVVTALVNKSVLICEPAHGVVRYRLLETVREYGRERIQESGEHVTVRRRHRDWYLQLAVRADAEWIGPRQTGWINRLDRERPNLYKAIAFSVSDPYGPSAGLRIATALGRFWLVRGLLEEGRDWLARSRAGQAECPSPAQVTALCAEATLAGFQGDSIGADALLRQAHEYAVALVDVRVHHLIMRTAGHLAHASGDTAAARGHFESAVDAARASGEVGACLEALLGLGAASACAADGARAKSCFEEVLTATEYRGESIYRTIALAATARLLGRHDLQQAMVSLHSALDMAGEVSSPLLTMECISVAADLAAEHGRSRHAAVLLGAARSLQESMGISRHTAYGSSDNGIRERLRRVLGERDFTDAVENGRALTVPAALACALGDSSCTTEQPDSTRTAGLTRRERQVADLVTEGLTNRMIAEKLVISPRTAQGHVERVLGKLGFTSRAQIAAWMVEHRRREHDRDTPTAVTKMRVH</sequence>
<dbReference type="InterPro" id="IPR049945">
    <property type="entry name" value="AAA_22"/>
</dbReference>
<dbReference type="InterPro" id="IPR036388">
    <property type="entry name" value="WH-like_DNA-bd_sf"/>
</dbReference>
<comment type="caution">
    <text evidence="2">The sequence shown here is derived from an EMBL/GenBank/DDBJ whole genome shotgun (WGS) entry which is preliminary data.</text>
</comment>
<dbReference type="PROSITE" id="PS50043">
    <property type="entry name" value="HTH_LUXR_2"/>
    <property type="match status" value="1"/>
</dbReference>
<accession>A0ABT1QAM6</accession>
<dbReference type="PANTHER" id="PTHR47691">
    <property type="entry name" value="REGULATOR-RELATED"/>
    <property type="match status" value="1"/>
</dbReference>
<evidence type="ECO:0000313" key="3">
    <source>
        <dbReference type="Proteomes" id="UP001524501"/>
    </source>
</evidence>
<dbReference type="InterPro" id="IPR027417">
    <property type="entry name" value="P-loop_NTPase"/>
</dbReference>
<dbReference type="EMBL" id="JANFQF010000004">
    <property type="protein sequence ID" value="MCQ4118770.1"/>
    <property type="molecule type" value="Genomic_DNA"/>
</dbReference>
<dbReference type="RefSeq" id="WP_255966434.1">
    <property type="nucleotide sequence ID" value="NZ_JANFQF010000004.1"/>
</dbReference>
<dbReference type="InterPro" id="IPR016032">
    <property type="entry name" value="Sig_transdc_resp-reg_C-effctor"/>
</dbReference>
<name>A0ABT1QAM6_9NOCA</name>
<dbReference type="Pfam" id="PF13401">
    <property type="entry name" value="AAA_22"/>
    <property type="match status" value="1"/>
</dbReference>
<proteinExistence type="predicted"/>
<keyword evidence="3" id="KW-1185">Reference proteome</keyword>
<dbReference type="Gene3D" id="3.40.50.300">
    <property type="entry name" value="P-loop containing nucleotide triphosphate hydrolases"/>
    <property type="match status" value="1"/>
</dbReference>
<reference evidence="2 3" key="1">
    <citation type="submission" date="2022-07" db="EMBL/GenBank/DDBJ databases">
        <title>Degradation activity of malathion, p-nitrophenol and potential low-temperature adaptation strategy of Rhodococcus sp. FXJ9.536.</title>
        <authorList>
            <person name="Huang J."/>
            <person name="Huang Y."/>
        </authorList>
    </citation>
    <scope>NUCLEOTIDE SEQUENCE [LARGE SCALE GENOMIC DNA]</scope>
    <source>
        <strain evidence="2 3">FXJ9.536</strain>
    </source>
</reference>
<dbReference type="InterPro" id="IPR011990">
    <property type="entry name" value="TPR-like_helical_dom_sf"/>
</dbReference>
<dbReference type="Proteomes" id="UP001524501">
    <property type="component" value="Unassembled WGS sequence"/>
</dbReference>
<organism evidence="2 3">
    <name type="scientific">Rhodococcus tibetensis</name>
    <dbReference type="NCBI Taxonomy" id="2965064"/>
    <lineage>
        <taxon>Bacteria</taxon>
        <taxon>Bacillati</taxon>
        <taxon>Actinomycetota</taxon>
        <taxon>Actinomycetes</taxon>
        <taxon>Mycobacteriales</taxon>
        <taxon>Nocardiaceae</taxon>
        <taxon>Rhodococcus</taxon>
    </lineage>
</organism>
<dbReference type="Gene3D" id="1.10.10.10">
    <property type="entry name" value="Winged helix-like DNA-binding domain superfamily/Winged helix DNA-binding domain"/>
    <property type="match status" value="1"/>
</dbReference>
<dbReference type="Gene3D" id="1.25.40.10">
    <property type="entry name" value="Tetratricopeptide repeat domain"/>
    <property type="match status" value="1"/>
</dbReference>
<dbReference type="PANTHER" id="PTHR47691:SF3">
    <property type="entry name" value="HTH-TYPE TRANSCRIPTIONAL REGULATOR RV0890C-RELATED"/>
    <property type="match status" value="1"/>
</dbReference>
<protein>
    <submittedName>
        <fullName evidence="2">LuxR C-terminal-related transcriptional regulator</fullName>
    </submittedName>
</protein>
<evidence type="ECO:0000259" key="1">
    <source>
        <dbReference type="PROSITE" id="PS50043"/>
    </source>
</evidence>
<dbReference type="SUPFAM" id="SSF48452">
    <property type="entry name" value="TPR-like"/>
    <property type="match status" value="1"/>
</dbReference>
<feature type="domain" description="HTH luxR-type" evidence="1">
    <location>
        <begin position="662"/>
        <end position="727"/>
    </location>
</feature>
<dbReference type="Pfam" id="PF00196">
    <property type="entry name" value="GerE"/>
    <property type="match status" value="1"/>
</dbReference>
<dbReference type="PRINTS" id="PR00038">
    <property type="entry name" value="HTHLUXR"/>
</dbReference>
<dbReference type="SUPFAM" id="SSF46894">
    <property type="entry name" value="C-terminal effector domain of the bipartite response regulators"/>
    <property type="match status" value="1"/>
</dbReference>
<dbReference type="InterPro" id="IPR000792">
    <property type="entry name" value="Tscrpt_reg_LuxR_C"/>
</dbReference>